<evidence type="ECO:0000313" key="2">
    <source>
        <dbReference type="EMBL" id="OAE30381.1"/>
    </source>
</evidence>
<accession>A0A176WCM2</accession>
<proteinExistence type="predicted"/>
<protein>
    <submittedName>
        <fullName evidence="2">Uncharacterized protein</fullName>
    </submittedName>
</protein>
<dbReference type="AlphaFoldDB" id="A0A176WCM2"/>
<feature type="region of interest" description="Disordered" evidence="1">
    <location>
        <begin position="1"/>
        <end position="22"/>
    </location>
</feature>
<name>A0A176WCM2_MARPO</name>
<dbReference type="PANTHER" id="PTHR36586:SF27">
    <property type="entry name" value="EXTENSIN-2-LIKE"/>
    <property type="match status" value="1"/>
</dbReference>
<dbReference type="Proteomes" id="UP000077202">
    <property type="component" value="Unassembled WGS sequence"/>
</dbReference>
<organism evidence="2 3">
    <name type="scientific">Marchantia polymorpha subsp. ruderalis</name>
    <dbReference type="NCBI Taxonomy" id="1480154"/>
    <lineage>
        <taxon>Eukaryota</taxon>
        <taxon>Viridiplantae</taxon>
        <taxon>Streptophyta</taxon>
        <taxon>Embryophyta</taxon>
        <taxon>Marchantiophyta</taxon>
        <taxon>Marchantiopsida</taxon>
        <taxon>Marchantiidae</taxon>
        <taxon>Marchantiales</taxon>
        <taxon>Marchantiaceae</taxon>
        <taxon>Marchantia</taxon>
    </lineage>
</organism>
<comment type="caution">
    <text evidence="2">The sequence shown here is derived from an EMBL/GenBank/DDBJ whole genome shotgun (WGS) entry which is preliminary data.</text>
</comment>
<evidence type="ECO:0000313" key="3">
    <source>
        <dbReference type="Proteomes" id="UP000077202"/>
    </source>
</evidence>
<gene>
    <name evidence="2" type="ORF">AXG93_3612s1040</name>
</gene>
<reference evidence="2" key="1">
    <citation type="submission" date="2016-03" db="EMBL/GenBank/DDBJ databases">
        <title>Mechanisms controlling the formation of the plant cell surface in tip-growing cells are functionally conserved among land plants.</title>
        <authorList>
            <person name="Honkanen S."/>
            <person name="Jones V.A."/>
            <person name="Morieri G."/>
            <person name="Champion C."/>
            <person name="Hetherington A.J."/>
            <person name="Kelly S."/>
            <person name="Saint-Marcoux D."/>
            <person name="Proust H."/>
            <person name="Prescott H."/>
            <person name="Dolan L."/>
        </authorList>
    </citation>
    <scope>NUCLEOTIDE SEQUENCE [LARGE SCALE GENOMIC DNA]</scope>
    <source>
        <tissue evidence="2">Whole gametophyte</tissue>
    </source>
</reference>
<sequence>MGLGTRGEATQVLQKHPPIEDEDIDEDEDWTVEVEGLHWASIVGVASMGSRKVHFLALCLTAMALVSVVSGYAHQQPKKPVYRAKKRQPAAHFCAACGLFVKKTYYYGSWAPYPNSPPPPAYKYSSPPPPPYVYNSPPPPAYVYNSPPPPAYVYSSPPPPAYVYSSPPPPAFENTSPPSEGY</sequence>
<evidence type="ECO:0000256" key="1">
    <source>
        <dbReference type="SAM" id="MobiDB-lite"/>
    </source>
</evidence>
<dbReference type="EMBL" id="LVLJ01001336">
    <property type="protein sequence ID" value="OAE30381.1"/>
    <property type="molecule type" value="Genomic_DNA"/>
</dbReference>
<dbReference type="PANTHER" id="PTHR36586">
    <property type="entry name" value="PROLINE-RICH EXTENSIN-LIKE"/>
    <property type="match status" value="1"/>
</dbReference>
<keyword evidence="3" id="KW-1185">Reference proteome</keyword>